<protein>
    <submittedName>
        <fullName evidence="2">Uncharacterized protein</fullName>
    </submittedName>
</protein>
<accession>A0A8H5QTG7</accession>
<feature type="region of interest" description="Disordered" evidence="1">
    <location>
        <begin position="35"/>
        <end position="96"/>
    </location>
</feature>
<dbReference type="Proteomes" id="UP000530670">
    <property type="component" value="Unassembled WGS sequence"/>
</dbReference>
<dbReference type="AlphaFoldDB" id="A0A8H5QTG7"/>
<name>A0A8H5QTG7_9HYPO</name>
<dbReference type="GeneID" id="59296757"/>
<dbReference type="OrthoDB" id="5106262at2759"/>
<feature type="compositionally biased region" description="Polar residues" evidence="1">
    <location>
        <begin position="79"/>
        <end position="90"/>
    </location>
</feature>
<evidence type="ECO:0000313" key="3">
    <source>
        <dbReference type="Proteomes" id="UP000530670"/>
    </source>
</evidence>
<keyword evidence="3" id="KW-1185">Reference proteome</keyword>
<dbReference type="RefSeq" id="XP_037201445.1">
    <property type="nucleotide sequence ID" value="XM_037344487.1"/>
</dbReference>
<comment type="caution">
    <text evidence="2">The sequence shown here is derived from an EMBL/GenBank/DDBJ whole genome shotgun (WGS) entry which is preliminary data.</text>
</comment>
<organism evidence="2 3">
    <name type="scientific">Fusarium tjaetaba</name>
    <dbReference type="NCBI Taxonomy" id="1567544"/>
    <lineage>
        <taxon>Eukaryota</taxon>
        <taxon>Fungi</taxon>
        <taxon>Dikarya</taxon>
        <taxon>Ascomycota</taxon>
        <taxon>Pezizomycotina</taxon>
        <taxon>Sordariomycetes</taxon>
        <taxon>Hypocreomycetidae</taxon>
        <taxon>Hypocreales</taxon>
        <taxon>Nectriaceae</taxon>
        <taxon>Fusarium</taxon>
        <taxon>Fusarium fujikuroi species complex</taxon>
    </lineage>
</organism>
<feature type="non-terminal residue" evidence="2">
    <location>
        <position position="1"/>
    </location>
</feature>
<evidence type="ECO:0000256" key="1">
    <source>
        <dbReference type="SAM" id="MobiDB-lite"/>
    </source>
</evidence>
<evidence type="ECO:0000313" key="2">
    <source>
        <dbReference type="EMBL" id="KAF5620910.1"/>
    </source>
</evidence>
<gene>
    <name evidence="2" type="ORF">FTJAE_11535</name>
</gene>
<dbReference type="EMBL" id="JAAQRI010000282">
    <property type="protein sequence ID" value="KAF5620910.1"/>
    <property type="molecule type" value="Genomic_DNA"/>
</dbReference>
<sequence length="178" mass="19263">SEDEDPAISKHYLVGKYGTNLGEIWAALATVTAYKHKAAEPTSTNTTSLSNQGSPPPPRKRPRRDAPPVNYNVHDSDESASSNGHESNQGAEYMEQVATKDLPPDEDSVVLLITRVLNLLRYCTQPFGSQPVVDFRTERQTMRLAIPGVDGPIVAIDDGGLTPAQAAKVAKPASLWNK</sequence>
<reference evidence="2 3" key="1">
    <citation type="submission" date="2020-05" db="EMBL/GenBank/DDBJ databases">
        <title>Identification and distribution of gene clusters putatively required for synthesis of sphingolipid metabolism inhibitors in phylogenetically diverse species of the filamentous fungus Fusarium.</title>
        <authorList>
            <person name="Kim H.-S."/>
            <person name="Busman M."/>
            <person name="Brown D.W."/>
            <person name="Divon H."/>
            <person name="Uhlig S."/>
            <person name="Proctor R.H."/>
        </authorList>
    </citation>
    <scope>NUCLEOTIDE SEQUENCE [LARGE SCALE GENOMIC DNA]</scope>
    <source>
        <strain evidence="2 3">NRRL 66243</strain>
    </source>
</reference>
<proteinExistence type="predicted"/>
<feature type="compositionally biased region" description="Polar residues" evidence="1">
    <location>
        <begin position="41"/>
        <end position="53"/>
    </location>
</feature>